<evidence type="ECO:0000256" key="2">
    <source>
        <dbReference type="ARBA" id="ARBA00022448"/>
    </source>
</evidence>
<comment type="similarity">
    <text evidence="1">Belongs to the ABC transporter superfamily. ABCD family. Peroxisomal fatty acyl CoA transporter (TC 3.A.1.203) subfamily.</text>
</comment>
<feature type="region of interest" description="Disordered" evidence="6">
    <location>
        <begin position="185"/>
        <end position="217"/>
    </location>
</feature>
<dbReference type="EMBL" id="JARK01000024">
    <property type="protein sequence ID" value="EYC45551.1"/>
    <property type="molecule type" value="Genomic_DNA"/>
</dbReference>
<dbReference type="GO" id="GO:0016887">
    <property type="term" value="F:ATP hydrolysis activity"/>
    <property type="evidence" value="ECO:0007669"/>
    <property type="project" value="InterPro"/>
</dbReference>
<evidence type="ECO:0000313" key="8">
    <source>
        <dbReference type="EMBL" id="EYC45551.1"/>
    </source>
</evidence>
<dbReference type="GO" id="GO:0005524">
    <property type="term" value="F:ATP binding"/>
    <property type="evidence" value="ECO:0007669"/>
    <property type="project" value="InterPro"/>
</dbReference>
<keyword evidence="5" id="KW-0472">Membrane</keyword>
<feature type="compositionally biased region" description="Polar residues" evidence="6">
    <location>
        <begin position="200"/>
        <end position="217"/>
    </location>
</feature>
<keyword evidence="3" id="KW-0812">Transmembrane</keyword>
<dbReference type="PANTHER" id="PTHR11384">
    <property type="entry name" value="ATP-BINDING CASSETTE, SUB-FAMILY D MEMBER"/>
    <property type="match status" value="1"/>
</dbReference>
<evidence type="ECO:0000256" key="5">
    <source>
        <dbReference type="ARBA" id="ARBA00023136"/>
    </source>
</evidence>
<accession>A0A016X155</accession>
<dbReference type="STRING" id="53326.A0A016X155"/>
<reference evidence="9" key="1">
    <citation type="journal article" date="2015" name="Nat. Genet.">
        <title>The genome and transcriptome of the zoonotic hookworm Ancylostoma ceylanicum identify infection-specific gene families.</title>
        <authorList>
            <person name="Schwarz E.M."/>
            <person name="Hu Y."/>
            <person name="Antoshechkin I."/>
            <person name="Miller M.M."/>
            <person name="Sternberg P.W."/>
            <person name="Aroian R.V."/>
        </authorList>
    </citation>
    <scope>NUCLEOTIDE SEQUENCE</scope>
    <source>
        <strain evidence="9">HY135</strain>
    </source>
</reference>
<evidence type="ECO:0000256" key="6">
    <source>
        <dbReference type="SAM" id="MobiDB-lite"/>
    </source>
</evidence>
<dbReference type="InterPro" id="IPR050835">
    <property type="entry name" value="ABC_transporter_sub-D"/>
</dbReference>
<evidence type="ECO:0000256" key="4">
    <source>
        <dbReference type="ARBA" id="ARBA00022989"/>
    </source>
</evidence>
<dbReference type="GO" id="GO:0042760">
    <property type="term" value="P:very long-chain fatty acid catabolic process"/>
    <property type="evidence" value="ECO:0007669"/>
    <property type="project" value="TreeGrafter"/>
</dbReference>
<evidence type="ECO:0000259" key="7">
    <source>
        <dbReference type="Pfam" id="PF00005"/>
    </source>
</evidence>
<name>A0A016X155_9BILA</name>
<feature type="domain" description="ABC transporter" evidence="7">
    <location>
        <begin position="76"/>
        <end position="140"/>
    </location>
</feature>
<keyword evidence="2" id="KW-0813">Transport</keyword>
<dbReference type="GO" id="GO:0005324">
    <property type="term" value="F:long-chain fatty acid transmembrane transporter activity"/>
    <property type="evidence" value="ECO:0007669"/>
    <property type="project" value="TreeGrafter"/>
</dbReference>
<dbReference type="GO" id="GO:0042626">
    <property type="term" value="F:ATPase-coupled transmembrane transporter activity"/>
    <property type="evidence" value="ECO:0007669"/>
    <property type="project" value="TreeGrafter"/>
</dbReference>
<dbReference type="SUPFAM" id="SSF52540">
    <property type="entry name" value="P-loop containing nucleoside triphosphate hydrolases"/>
    <property type="match status" value="1"/>
</dbReference>
<dbReference type="InterPro" id="IPR003439">
    <property type="entry name" value="ABC_transporter-like_ATP-bd"/>
</dbReference>
<dbReference type="Proteomes" id="UP000024635">
    <property type="component" value="Unassembled WGS sequence"/>
</dbReference>
<dbReference type="AlphaFoldDB" id="A0A016X155"/>
<keyword evidence="4" id="KW-1133">Transmembrane helix</keyword>
<protein>
    <recommendedName>
        <fullName evidence="7">ABC transporter domain-containing protein</fullName>
    </recommendedName>
</protein>
<organism evidence="8 9">
    <name type="scientific">Ancylostoma ceylanicum</name>
    <dbReference type="NCBI Taxonomy" id="53326"/>
    <lineage>
        <taxon>Eukaryota</taxon>
        <taxon>Metazoa</taxon>
        <taxon>Ecdysozoa</taxon>
        <taxon>Nematoda</taxon>
        <taxon>Chromadorea</taxon>
        <taxon>Rhabditida</taxon>
        <taxon>Rhabditina</taxon>
        <taxon>Rhabditomorpha</taxon>
        <taxon>Strongyloidea</taxon>
        <taxon>Ancylostomatidae</taxon>
        <taxon>Ancylostomatinae</taxon>
        <taxon>Ancylostoma</taxon>
    </lineage>
</organism>
<gene>
    <name evidence="8" type="primary">Acey_s0424.g1223</name>
    <name evidence="8" type="ORF">Y032_0424g1223</name>
</gene>
<dbReference type="Pfam" id="PF00005">
    <property type="entry name" value="ABC_tran"/>
    <property type="match status" value="1"/>
</dbReference>
<dbReference type="GO" id="GO:0006635">
    <property type="term" value="P:fatty acid beta-oxidation"/>
    <property type="evidence" value="ECO:0007669"/>
    <property type="project" value="TreeGrafter"/>
</dbReference>
<proteinExistence type="inferred from homology"/>
<dbReference type="OrthoDB" id="422637at2759"/>
<dbReference type="Gene3D" id="3.40.50.300">
    <property type="entry name" value="P-loop containing nucleotide triphosphate hydrolases"/>
    <property type="match status" value="1"/>
</dbReference>
<dbReference type="GO" id="GO:0015910">
    <property type="term" value="P:long-chain fatty acid import into peroxisome"/>
    <property type="evidence" value="ECO:0007669"/>
    <property type="project" value="TreeGrafter"/>
</dbReference>
<evidence type="ECO:0000313" key="9">
    <source>
        <dbReference type="Proteomes" id="UP000024635"/>
    </source>
</evidence>
<comment type="caution">
    <text evidence="8">The sequence shown here is derived from an EMBL/GenBank/DDBJ whole genome shotgun (WGS) entry which is preliminary data.</text>
</comment>
<dbReference type="PANTHER" id="PTHR11384:SF65">
    <property type="entry name" value="ABC TRANSPORTER DOMAIN-CONTAINING PROTEIN"/>
    <property type="match status" value="1"/>
</dbReference>
<dbReference type="InterPro" id="IPR027417">
    <property type="entry name" value="P-loop_NTPase"/>
</dbReference>
<dbReference type="GO" id="GO:0005778">
    <property type="term" value="C:peroxisomal membrane"/>
    <property type="evidence" value="ECO:0007669"/>
    <property type="project" value="TreeGrafter"/>
</dbReference>
<keyword evidence="9" id="KW-1185">Reference proteome</keyword>
<evidence type="ECO:0000256" key="3">
    <source>
        <dbReference type="ARBA" id="ARBA00022692"/>
    </source>
</evidence>
<evidence type="ECO:0000256" key="1">
    <source>
        <dbReference type="ARBA" id="ARBA00008575"/>
    </source>
</evidence>
<dbReference type="GO" id="GO:0007031">
    <property type="term" value="P:peroxisome organization"/>
    <property type="evidence" value="ECO:0007669"/>
    <property type="project" value="TreeGrafter"/>
</dbReference>
<sequence length="217" mass="24861">MRLSGARIAKDIFLLMIHCNRKERNFPGSIHRYLPKSAYFYLPQRPYLPVGRLSLRKQICFPDDPKDDCIDDEKDAESRRIVQILSELRLTPLIETCGGLDTDVDFEWQDTLSPGEQQRLSFARVLFHRPRVAVLDEATSSIDTVDERTIYLLLKKEKISYISTGHRESLIQFHDIELRLGRNSSSATSHISGRPPDVTLQEQSADNDSSETLIGKM</sequence>